<protein>
    <recommendedName>
        <fullName evidence="2">DUF91 domain-containing protein</fullName>
    </recommendedName>
</protein>
<dbReference type="EMBL" id="MT144296">
    <property type="protein sequence ID" value="QJA51884.1"/>
    <property type="molecule type" value="Genomic_DNA"/>
</dbReference>
<accession>A0A6H1ZWE3</accession>
<dbReference type="AlphaFoldDB" id="A0A6H1ZWE3"/>
<proteinExistence type="predicted"/>
<gene>
    <name evidence="1" type="ORF">TM448A02352_0001</name>
</gene>
<dbReference type="GO" id="GO:0003676">
    <property type="term" value="F:nucleic acid binding"/>
    <property type="evidence" value="ECO:0007669"/>
    <property type="project" value="InterPro"/>
</dbReference>
<organism evidence="1">
    <name type="scientific">viral metagenome</name>
    <dbReference type="NCBI Taxonomy" id="1070528"/>
    <lineage>
        <taxon>unclassified sequences</taxon>
        <taxon>metagenomes</taxon>
        <taxon>organismal metagenomes</taxon>
    </lineage>
</organism>
<name>A0A6H1ZWE3_9ZZZZ</name>
<reference evidence="1" key="1">
    <citation type="submission" date="2020-03" db="EMBL/GenBank/DDBJ databases">
        <title>The deep terrestrial virosphere.</title>
        <authorList>
            <person name="Holmfeldt K."/>
            <person name="Nilsson E."/>
            <person name="Simone D."/>
            <person name="Lopez-Fernandez M."/>
            <person name="Wu X."/>
            <person name="de Brujin I."/>
            <person name="Lundin D."/>
            <person name="Andersson A."/>
            <person name="Bertilsson S."/>
            <person name="Dopson M."/>
        </authorList>
    </citation>
    <scope>NUCLEOTIDE SEQUENCE</scope>
    <source>
        <strain evidence="1">TM448A02352</strain>
    </source>
</reference>
<dbReference type="Gene3D" id="3.40.1350.10">
    <property type="match status" value="1"/>
</dbReference>
<evidence type="ECO:0000313" key="1">
    <source>
        <dbReference type="EMBL" id="QJA51884.1"/>
    </source>
</evidence>
<dbReference type="InterPro" id="IPR011856">
    <property type="entry name" value="tRNA_endonuc-like_dom_sf"/>
</dbReference>
<evidence type="ECO:0008006" key="2">
    <source>
        <dbReference type="Google" id="ProtNLM"/>
    </source>
</evidence>
<sequence length="137" mass="15969">MAERFPHMYAAEADIWRRWLKIHEREYQKFDYDVHIGRAWPEHLVLPEKWKKGAEAVYLKRIDVVGYQVDTITIFEVKPHAGLGALGQIIGYLALYEDQYNPREELKGAIVTELVDPNISRILEEHGIELYVIPPGL</sequence>